<reference evidence="1 2" key="1">
    <citation type="submission" date="2018-12" db="EMBL/GenBank/DDBJ databases">
        <title>Draft genome sequence of Xylaria grammica IHI A82.</title>
        <authorList>
            <person name="Buettner E."/>
            <person name="Kellner H."/>
        </authorList>
    </citation>
    <scope>NUCLEOTIDE SEQUENCE [LARGE SCALE GENOMIC DNA]</scope>
    <source>
        <strain evidence="1 2">IHI A82</strain>
    </source>
</reference>
<evidence type="ECO:0000313" key="2">
    <source>
        <dbReference type="Proteomes" id="UP000286045"/>
    </source>
</evidence>
<dbReference type="AlphaFoldDB" id="A0A439D8I9"/>
<comment type="caution">
    <text evidence="1">The sequence shown here is derived from an EMBL/GenBank/DDBJ whole genome shotgun (WGS) entry which is preliminary data.</text>
</comment>
<sequence length="104" mass="11323">MPTAPGVFLRLSDTQIALHFDIEGVQYSFNATVSPPTQPFVSRTVVLTYENIGQLSGSQRYNGHVGERDFKLDINGLEITGNLEDPGLPYAAVIYGSGSWESDS</sequence>
<dbReference type="EMBL" id="RYZI01000104">
    <property type="protein sequence ID" value="RWA10723.1"/>
    <property type="molecule type" value="Genomic_DNA"/>
</dbReference>
<gene>
    <name evidence="1" type="ORF">EKO27_g4394</name>
</gene>
<evidence type="ECO:0000313" key="1">
    <source>
        <dbReference type="EMBL" id="RWA10723.1"/>
    </source>
</evidence>
<keyword evidence="2" id="KW-1185">Reference proteome</keyword>
<accession>A0A439D8I9</accession>
<proteinExistence type="predicted"/>
<organism evidence="1 2">
    <name type="scientific">Xylaria grammica</name>
    <dbReference type="NCBI Taxonomy" id="363999"/>
    <lineage>
        <taxon>Eukaryota</taxon>
        <taxon>Fungi</taxon>
        <taxon>Dikarya</taxon>
        <taxon>Ascomycota</taxon>
        <taxon>Pezizomycotina</taxon>
        <taxon>Sordariomycetes</taxon>
        <taxon>Xylariomycetidae</taxon>
        <taxon>Xylariales</taxon>
        <taxon>Xylariaceae</taxon>
        <taxon>Xylaria</taxon>
    </lineage>
</organism>
<protein>
    <submittedName>
        <fullName evidence="1">Uncharacterized protein</fullName>
    </submittedName>
</protein>
<dbReference type="Proteomes" id="UP000286045">
    <property type="component" value="Unassembled WGS sequence"/>
</dbReference>
<name>A0A439D8I9_9PEZI</name>